<dbReference type="Proteomes" id="UP000292282">
    <property type="component" value="Unassembled WGS sequence"/>
</dbReference>
<dbReference type="SUPFAM" id="SSF52047">
    <property type="entry name" value="RNI-like"/>
    <property type="match status" value="1"/>
</dbReference>
<protein>
    <recommendedName>
        <fullName evidence="3">Leucine-rich repeat-containing protein</fullName>
    </recommendedName>
</protein>
<evidence type="ECO:0008006" key="3">
    <source>
        <dbReference type="Google" id="ProtNLM"/>
    </source>
</evidence>
<dbReference type="AlphaFoldDB" id="A0A4Q9LVZ0"/>
<evidence type="ECO:0000313" key="1">
    <source>
        <dbReference type="EMBL" id="TBU12899.1"/>
    </source>
</evidence>
<organism evidence="1 2">
    <name type="scientific">Hamiltosporidium tvaerminnensis</name>
    <dbReference type="NCBI Taxonomy" id="1176355"/>
    <lineage>
        <taxon>Eukaryota</taxon>
        <taxon>Fungi</taxon>
        <taxon>Fungi incertae sedis</taxon>
        <taxon>Microsporidia</taxon>
        <taxon>Dubosqiidae</taxon>
        <taxon>Hamiltosporidium</taxon>
    </lineage>
</organism>
<comment type="caution">
    <text evidence="1">The sequence shown here is derived from an EMBL/GenBank/DDBJ whole genome shotgun (WGS) entry which is preliminary data.</text>
</comment>
<name>A0A4Q9LVZ0_9MICR</name>
<proteinExistence type="predicted"/>
<dbReference type="InterPro" id="IPR032675">
    <property type="entry name" value="LRR_dom_sf"/>
</dbReference>
<keyword evidence="2" id="KW-1185">Reference proteome</keyword>
<sequence length="832" mass="97384">MYFGKKLLVFKNSLKYKNFRSCIFIIIISKFLRTNNCISIIVDFENYTPEQACFIDPLISYDKNIDSEGGITDFKQTKSRFLPAIHRSKASIRQDYCKLPIKKRLYNSINDPSSPYLDDIGTCLNTGGVLNSEIDTIEKNIEGCTSFYTELDVSGEKQAFEASASSREPIDIVTFDYSDSFMIRSKYLDELEKTEKYQIKLNIRDITKSEVDSHIFRECMNVLENGWNLDFLGIKKEEFLTLIWLLYDLRCYTESDALFILYKNLLSLLLIYLSNSTLPGELNLFYADFMNHNKYFLPFIFILYDNIYVKYDSKTKELSLIEEKKKMMYTSFEEQDIDEIIIRTTPIVLELINKENSKDKLVLLNFIACSYRIKGIKISNKDMYYTERKDLNHASKIMNANSIIDKMNTSYVQVFTTTEITESDDIISIEFENIVISNSDNDFLIDRKNLESLILVRCNIPNTNFLRRLSSYFPKLRNLYLVGFILNNKFFRYLHVMKIECLDISFCKYKGNPAGLNPQKHEKLKELRENYTQINYKILNSIMLCNALEVLHIRGFSSVRFIHFEDCKNWQKTFRSLDLSFCQINSVYMDFFSTDIKAENLFLDQFYKIDCFKKILNQKSLHTSTKKLTLSNNLISEYIFSYLAAFEVLEYLNLSFLKFNSVNFLNSDFKFKSKLVFLDLSGIELQKTNFSFINQLDYLYRLDFFDWKLKCEFMSHLTNSLLIASLKEINLSGNILCSSDISRVCLLENLIHLVITLDNKVFSEFLKEYGVLECLSLETIVLINTNVNVDIKKFIISQPSLKNVRLRGCMTEPNYLTMNSNVSPDFFKTIVC</sequence>
<dbReference type="SUPFAM" id="SSF52058">
    <property type="entry name" value="L domain-like"/>
    <property type="match status" value="1"/>
</dbReference>
<dbReference type="Gene3D" id="3.80.10.10">
    <property type="entry name" value="Ribonuclease Inhibitor"/>
    <property type="match status" value="2"/>
</dbReference>
<reference evidence="1 2" key="1">
    <citation type="submission" date="2017-12" db="EMBL/GenBank/DDBJ databases">
        <authorList>
            <person name="Pombert J.-F."/>
            <person name="Haag K.L."/>
            <person name="Ebert D."/>
        </authorList>
    </citation>
    <scope>NUCLEOTIDE SEQUENCE [LARGE SCALE GENOMIC DNA]</scope>
    <source>
        <strain evidence="1">IL-G-3</strain>
    </source>
</reference>
<evidence type="ECO:0000313" key="2">
    <source>
        <dbReference type="Proteomes" id="UP000292282"/>
    </source>
</evidence>
<gene>
    <name evidence="1" type="ORF">CWI38_0591p0010</name>
</gene>
<accession>A0A4Q9LVZ0</accession>
<dbReference type="EMBL" id="PITK01000591">
    <property type="protein sequence ID" value="TBU12899.1"/>
    <property type="molecule type" value="Genomic_DNA"/>
</dbReference>
<dbReference type="VEuPathDB" id="MicrosporidiaDB:CWI38_0591p0010"/>